<feature type="region of interest" description="Disordered" evidence="1">
    <location>
        <begin position="191"/>
        <end position="212"/>
    </location>
</feature>
<gene>
    <name evidence="2" type="ORF">R1flu_015191</name>
</gene>
<dbReference type="EMBL" id="JBHFFA010000004">
    <property type="protein sequence ID" value="KAL2630505.1"/>
    <property type="molecule type" value="Genomic_DNA"/>
</dbReference>
<dbReference type="PANTHER" id="PTHR15002:SF0">
    <property type="entry name" value="RIBOSOMAL BIOGENESIS PROTEIN LAS1L"/>
    <property type="match status" value="1"/>
</dbReference>
<keyword evidence="3" id="KW-1185">Reference proteome</keyword>
<organism evidence="2 3">
    <name type="scientific">Riccia fluitans</name>
    <dbReference type="NCBI Taxonomy" id="41844"/>
    <lineage>
        <taxon>Eukaryota</taxon>
        <taxon>Viridiplantae</taxon>
        <taxon>Streptophyta</taxon>
        <taxon>Embryophyta</taxon>
        <taxon>Marchantiophyta</taxon>
        <taxon>Marchantiopsida</taxon>
        <taxon>Marchantiidae</taxon>
        <taxon>Marchantiales</taxon>
        <taxon>Ricciaceae</taxon>
        <taxon>Riccia</taxon>
    </lineage>
</organism>
<dbReference type="Pfam" id="PF04031">
    <property type="entry name" value="Las1"/>
    <property type="match status" value="1"/>
</dbReference>
<name>A0ABD1YJ23_9MARC</name>
<protein>
    <recommendedName>
        <fullName evidence="4">Las1-like protein</fullName>
    </recommendedName>
</protein>
<sequence length="230" mass="26087">MVNRSGLRQVPWQSWEHWQWVADGIFSGCSDRIVAAQHRIKAWQARGHVPISVETTSALTSIQQRDPHFNRGLFSEDVLPDDMLRMMYAMALQRLVNGVVDVSAKRNSSSVASRAESAGLPRLLVDIRHETAHNELPGLPLLRAASEQALEWLKDRYWETQKQALGNVRQELKTRLLEHCQIVVSILTPMMKPKDESSDGEDDAGERKNRLRMVMRTMKNTHKGEGAVGE</sequence>
<dbReference type="InterPro" id="IPR007174">
    <property type="entry name" value="Las1"/>
</dbReference>
<evidence type="ECO:0000313" key="2">
    <source>
        <dbReference type="EMBL" id="KAL2630505.1"/>
    </source>
</evidence>
<dbReference type="Proteomes" id="UP001605036">
    <property type="component" value="Unassembled WGS sequence"/>
</dbReference>
<reference evidence="2 3" key="1">
    <citation type="submission" date="2024-09" db="EMBL/GenBank/DDBJ databases">
        <title>Chromosome-scale assembly of Riccia fluitans.</title>
        <authorList>
            <person name="Paukszto L."/>
            <person name="Sawicki J."/>
            <person name="Karawczyk K."/>
            <person name="Piernik-Szablinska J."/>
            <person name="Szczecinska M."/>
            <person name="Mazdziarz M."/>
        </authorList>
    </citation>
    <scope>NUCLEOTIDE SEQUENCE [LARGE SCALE GENOMIC DNA]</scope>
    <source>
        <strain evidence="2">Rf_01</strain>
        <tissue evidence="2">Aerial parts of the thallus</tissue>
    </source>
</reference>
<evidence type="ECO:0008006" key="4">
    <source>
        <dbReference type="Google" id="ProtNLM"/>
    </source>
</evidence>
<proteinExistence type="predicted"/>
<comment type="caution">
    <text evidence="2">The sequence shown here is derived from an EMBL/GenBank/DDBJ whole genome shotgun (WGS) entry which is preliminary data.</text>
</comment>
<dbReference type="AlphaFoldDB" id="A0ABD1YJ23"/>
<dbReference type="PANTHER" id="PTHR15002">
    <property type="entry name" value="RIBOSOMAL BIOGENESIS PROTEIN LAS1L"/>
    <property type="match status" value="1"/>
</dbReference>
<evidence type="ECO:0000256" key="1">
    <source>
        <dbReference type="SAM" id="MobiDB-lite"/>
    </source>
</evidence>
<accession>A0ABD1YJ23</accession>
<evidence type="ECO:0000313" key="3">
    <source>
        <dbReference type="Proteomes" id="UP001605036"/>
    </source>
</evidence>